<reference evidence="6 7" key="1">
    <citation type="submission" date="2019-06" db="EMBL/GenBank/DDBJ databases">
        <title>Sequencing the genomes of 1000 actinobacteria strains.</title>
        <authorList>
            <person name="Klenk H.-P."/>
        </authorList>
    </citation>
    <scope>NUCLEOTIDE SEQUENCE [LARGE SCALE GENOMIC DNA]</scope>
    <source>
        <strain evidence="6 7">DSM 8251</strain>
    </source>
</reference>
<evidence type="ECO:0000256" key="2">
    <source>
        <dbReference type="ARBA" id="ARBA00023015"/>
    </source>
</evidence>
<keyword evidence="1" id="KW-0678">Repressor</keyword>
<dbReference type="PROSITE" id="PS50937">
    <property type="entry name" value="HTH_MERR_2"/>
    <property type="match status" value="2"/>
</dbReference>
<evidence type="ECO:0000256" key="3">
    <source>
        <dbReference type="ARBA" id="ARBA00023125"/>
    </source>
</evidence>
<feature type="domain" description="HTH merR-type" evidence="5">
    <location>
        <begin position="118"/>
        <end position="185"/>
    </location>
</feature>
<organism evidence="6 7">
    <name type="scientific">Propioniferax innocua</name>
    <dbReference type="NCBI Taxonomy" id="1753"/>
    <lineage>
        <taxon>Bacteria</taxon>
        <taxon>Bacillati</taxon>
        <taxon>Actinomycetota</taxon>
        <taxon>Actinomycetes</taxon>
        <taxon>Propionibacteriales</taxon>
        <taxon>Propionibacteriaceae</taxon>
        <taxon>Propioniferax</taxon>
    </lineage>
</organism>
<feature type="domain" description="HTH merR-type" evidence="5">
    <location>
        <begin position="1"/>
        <end position="68"/>
    </location>
</feature>
<dbReference type="PANTHER" id="PTHR30204:SF69">
    <property type="entry name" value="MERR-FAMILY TRANSCRIPTIONAL REGULATOR"/>
    <property type="match status" value="1"/>
</dbReference>
<sequence length="242" mass="26803">MRTAALARAVGVSTQTIRNLETRGILPPAPRLANGYRSYGECHLAALHAYRALTDAFDIATAGHILILIQAGEVDSALRTITARICRHDAERHHLDDTIAALQYDPPKQQSAHHGLRTITETARALHIKASTLRVWEGEGLLEPGRSPTTGYRHYSPSLVRRASLILTLRRAGLGIPHIRDLLSTLDTDQDATRLLEALRERHQQLSQRTRRIVTAMSRLENHLSAWDGTQQSIEDTSSGQG</sequence>
<dbReference type="GO" id="GO:0003700">
    <property type="term" value="F:DNA-binding transcription factor activity"/>
    <property type="evidence" value="ECO:0007669"/>
    <property type="project" value="InterPro"/>
</dbReference>
<keyword evidence="4" id="KW-0804">Transcription</keyword>
<evidence type="ECO:0000313" key="7">
    <source>
        <dbReference type="Proteomes" id="UP000316196"/>
    </source>
</evidence>
<dbReference type="Gene3D" id="1.10.1660.10">
    <property type="match status" value="2"/>
</dbReference>
<dbReference type="SMART" id="SM00422">
    <property type="entry name" value="HTH_MERR"/>
    <property type="match status" value="2"/>
</dbReference>
<comment type="caution">
    <text evidence="6">The sequence shown here is derived from an EMBL/GenBank/DDBJ whole genome shotgun (WGS) entry which is preliminary data.</text>
</comment>
<name>A0A542ZCE5_9ACTN</name>
<dbReference type="InterPro" id="IPR047057">
    <property type="entry name" value="MerR_fam"/>
</dbReference>
<evidence type="ECO:0000256" key="4">
    <source>
        <dbReference type="ARBA" id="ARBA00023163"/>
    </source>
</evidence>
<evidence type="ECO:0000313" key="6">
    <source>
        <dbReference type="EMBL" id="TQL58004.1"/>
    </source>
</evidence>
<dbReference type="Pfam" id="PF00376">
    <property type="entry name" value="MerR"/>
    <property type="match status" value="1"/>
</dbReference>
<accession>A0A542ZCE5</accession>
<keyword evidence="2" id="KW-0805">Transcription regulation</keyword>
<dbReference type="InterPro" id="IPR000551">
    <property type="entry name" value="MerR-type_HTH_dom"/>
</dbReference>
<dbReference type="AlphaFoldDB" id="A0A542ZCE5"/>
<dbReference type="SUPFAM" id="SSF46955">
    <property type="entry name" value="Putative DNA-binding domain"/>
    <property type="match status" value="2"/>
</dbReference>
<gene>
    <name evidence="6" type="ORF">FB460_1855</name>
</gene>
<keyword evidence="3 6" id="KW-0238">DNA-binding</keyword>
<dbReference type="EMBL" id="VFOR01000002">
    <property type="protein sequence ID" value="TQL58004.1"/>
    <property type="molecule type" value="Genomic_DNA"/>
</dbReference>
<evidence type="ECO:0000256" key="1">
    <source>
        <dbReference type="ARBA" id="ARBA00022491"/>
    </source>
</evidence>
<dbReference type="Pfam" id="PF13411">
    <property type="entry name" value="MerR_1"/>
    <property type="match status" value="1"/>
</dbReference>
<dbReference type="Proteomes" id="UP000316196">
    <property type="component" value="Unassembled WGS sequence"/>
</dbReference>
<evidence type="ECO:0000259" key="5">
    <source>
        <dbReference type="PROSITE" id="PS50937"/>
    </source>
</evidence>
<proteinExistence type="predicted"/>
<keyword evidence="7" id="KW-1185">Reference proteome</keyword>
<dbReference type="InterPro" id="IPR009061">
    <property type="entry name" value="DNA-bd_dom_put_sf"/>
</dbReference>
<protein>
    <submittedName>
        <fullName evidence="6">DNA-binding transcriptional MerR regulator</fullName>
    </submittedName>
</protein>
<dbReference type="GO" id="GO:0003677">
    <property type="term" value="F:DNA binding"/>
    <property type="evidence" value="ECO:0007669"/>
    <property type="project" value="UniProtKB-KW"/>
</dbReference>
<dbReference type="PANTHER" id="PTHR30204">
    <property type="entry name" value="REDOX-CYCLING DRUG-SENSING TRANSCRIPTIONAL ACTIVATOR SOXR"/>
    <property type="match status" value="1"/>
</dbReference>
<dbReference type="RefSeq" id="WP_170210028.1">
    <property type="nucleotide sequence ID" value="NZ_BAAAMD010000004.1"/>
</dbReference>